<reference evidence="1" key="3">
    <citation type="journal article" date="2017" name="Nature">
        <title>Genome sequence of the progenitor of the wheat D genome Aegilops tauschii.</title>
        <authorList>
            <person name="Luo M.C."/>
            <person name="Gu Y.Q."/>
            <person name="Puiu D."/>
            <person name="Wang H."/>
            <person name="Twardziok S.O."/>
            <person name="Deal K.R."/>
            <person name="Huo N."/>
            <person name="Zhu T."/>
            <person name="Wang L."/>
            <person name="Wang Y."/>
            <person name="McGuire P.E."/>
            <person name="Liu S."/>
            <person name="Long H."/>
            <person name="Ramasamy R.K."/>
            <person name="Rodriguez J.C."/>
            <person name="Van S.L."/>
            <person name="Yuan L."/>
            <person name="Wang Z."/>
            <person name="Xia Z."/>
            <person name="Xiao L."/>
            <person name="Anderson O.D."/>
            <person name="Ouyang S."/>
            <person name="Liang Y."/>
            <person name="Zimin A.V."/>
            <person name="Pertea G."/>
            <person name="Qi P."/>
            <person name="Bennetzen J.L."/>
            <person name="Dai X."/>
            <person name="Dawson M.W."/>
            <person name="Muller H.G."/>
            <person name="Kugler K."/>
            <person name="Rivarola-Duarte L."/>
            <person name="Spannagl M."/>
            <person name="Mayer K.F.X."/>
            <person name="Lu F.H."/>
            <person name="Bevan M.W."/>
            <person name="Leroy P."/>
            <person name="Li P."/>
            <person name="You F.M."/>
            <person name="Sun Q."/>
            <person name="Liu Z."/>
            <person name="Lyons E."/>
            <person name="Wicker T."/>
            <person name="Salzberg S.L."/>
            <person name="Devos K.M."/>
            <person name="Dvorak J."/>
        </authorList>
    </citation>
    <scope>NUCLEOTIDE SEQUENCE [LARGE SCALE GENOMIC DNA]</scope>
    <source>
        <strain evidence="1">cv. AL8/78</strain>
    </source>
</reference>
<dbReference type="Proteomes" id="UP000015105">
    <property type="component" value="Chromosome 1D"/>
</dbReference>
<dbReference type="AlphaFoldDB" id="A0A453A0Q1"/>
<keyword evidence="2" id="KW-1185">Reference proteome</keyword>
<dbReference type="Gramene" id="AET1Gv20996800.2">
    <property type="protein sequence ID" value="AET1Gv20996800.2"/>
    <property type="gene ID" value="AET1Gv20996800"/>
</dbReference>
<dbReference type="EnsemblPlants" id="AET1Gv20996800.2">
    <property type="protein sequence ID" value="AET1Gv20996800.2"/>
    <property type="gene ID" value="AET1Gv20996800"/>
</dbReference>
<organism evidence="1 2">
    <name type="scientific">Aegilops tauschii subsp. strangulata</name>
    <name type="common">Goatgrass</name>
    <dbReference type="NCBI Taxonomy" id="200361"/>
    <lineage>
        <taxon>Eukaryota</taxon>
        <taxon>Viridiplantae</taxon>
        <taxon>Streptophyta</taxon>
        <taxon>Embryophyta</taxon>
        <taxon>Tracheophyta</taxon>
        <taxon>Spermatophyta</taxon>
        <taxon>Magnoliopsida</taxon>
        <taxon>Liliopsida</taxon>
        <taxon>Poales</taxon>
        <taxon>Poaceae</taxon>
        <taxon>BOP clade</taxon>
        <taxon>Pooideae</taxon>
        <taxon>Triticodae</taxon>
        <taxon>Triticeae</taxon>
        <taxon>Triticinae</taxon>
        <taxon>Aegilops</taxon>
    </lineage>
</organism>
<protein>
    <submittedName>
        <fullName evidence="1">Uncharacterized protein</fullName>
    </submittedName>
</protein>
<proteinExistence type="predicted"/>
<reference evidence="2" key="1">
    <citation type="journal article" date="2014" name="Science">
        <title>Ancient hybridizations among the ancestral genomes of bread wheat.</title>
        <authorList>
            <consortium name="International Wheat Genome Sequencing Consortium,"/>
            <person name="Marcussen T."/>
            <person name="Sandve S.R."/>
            <person name="Heier L."/>
            <person name="Spannagl M."/>
            <person name="Pfeifer M."/>
            <person name="Jakobsen K.S."/>
            <person name="Wulff B.B."/>
            <person name="Steuernagel B."/>
            <person name="Mayer K.F."/>
            <person name="Olsen O.A."/>
        </authorList>
    </citation>
    <scope>NUCLEOTIDE SEQUENCE [LARGE SCALE GENOMIC DNA]</scope>
    <source>
        <strain evidence="2">cv. AL8/78</strain>
    </source>
</reference>
<accession>A0A453A0Q1</accession>
<name>A0A453A0Q1_AEGTS</name>
<evidence type="ECO:0000313" key="1">
    <source>
        <dbReference type="EnsemblPlants" id="AET1Gv20996800.2"/>
    </source>
</evidence>
<sequence>EWLSFSFAGVVSFELPTCGIALNEQFSRNLGAYARELRPSSWENQEGEVELAR</sequence>
<reference evidence="2" key="2">
    <citation type="journal article" date="2017" name="Nat. Plants">
        <title>The Aegilops tauschii genome reveals multiple impacts of transposons.</title>
        <authorList>
            <person name="Zhao G."/>
            <person name="Zou C."/>
            <person name="Li K."/>
            <person name="Wang K."/>
            <person name="Li T."/>
            <person name="Gao L."/>
            <person name="Zhang X."/>
            <person name="Wang H."/>
            <person name="Yang Z."/>
            <person name="Liu X."/>
            <person name="Jiang W."/>
            <person name="Mao L."/>
            <person name="Kong X."/>
            <person name="Jiao Y."/>
            <person name="Jia J."/>
        </authorList>
    </citation>
    <scope>NUCLEOTIDE SEQUENCE [LARGE SCALE GENOMIC DNA]</scope>
    <source>
        <strain evidence="2">cv. AL8/78</strain>
    </source>
</reference>
<evidence type="ECO:0000313" key="2">
    <source>
        <dbReference type="Proteomes" id="UP000015105"/>
    </source>
</evidence>
<reference evidence="1" key="4">
    <citation type="submission" date="2019-03" db="UniProtKB">
        <authorList>
            <consortium name="EnsemblPlants"/>
        </authorList>
    </citation>
    <scope>IDENTIFICATION</scope>
</reference>
<reference evidence="1" key="5">
    <citation type="journal article" date="2021" name="G3 (Bethesda)">
        <title>Aegilops tauschii genome assembly Aet v5.0 features greater sequence contiguity and improved annotation.</title>
        <authorList>
            <person name="Wang L."/>
            <person name="Zhu T."/>
            <person name="Rodriguez J.C."/>
            <person name="Deal K.R."/>
            <person name="Dubcovsky J."/>
            <person name="McGuire P.E."/>
            <person name="Lux T."/>
            <person name="Spannagl M."/>
            <person name="Mayer K.F.X."/>
            <person name="Baldrich P."/>
            <person name="Meyers B.C."/>
            <person name="Huo N."/>
            <person name="Gu Y.Q."/>
            <person name="Zhou H."/>
            <person name="Devos K.M."/>
            <person name="Bennetzen J.L."/>
            <person name="Unver T."/>
            <person name="Budak H."/>
            <person name="Gulick P.J."/>
            <person name="Galiba G."/>
            <person name="Kalapos B."/>
            <person name="Nelson D.R."/>
            <person name="Li P."/>
            <person name="You F.M."/>
            <person name="Luo M.C."/>
            <person name="Dvorak J."/>
        </authorList>
    </citation>
    <scope>NUCLEOTIDE SEQUENCE [LARGE SCALE GENOMIC DNA]</scope>
    <source>
        <strain evidence="1">cv. AL8/78</strain>
    </source>
</reference>